<sequence length="201" mass="21546">MKNYKVYKNVKLGKNCQIGDFVIIGLPPAGKKNGELRTSIGDNAIIRSHTVIYAGNVIGVDFQAGHHVLIREENKIGEKVSIGTNTVVEHHIRIGNGVRTQSSCFIPEYSTLEDGVWLGPNVVLTNARYPRSKNVKKNLSGPVLKQNAKLGANVTVLPGVNIGENVLIGAAALVTKDIPAGAVAYGAPAAVKKKLKNLKEY</sequence>
<dbReference type="InterPro" id="IPR018357">
    <property type="entry name" value="Hexapep_transf_CS"/>
</dbReference>
<dbReference type="PANTHER" id="PTHR43300:SF4">
    <property type="entry name" value="ACYL-[ACYL-CARRIER-PROTEIN]--UDP-N-ACETYLGLUCOSAMINE O-ACYLTRANSFERASE"/>
    <property type="match status" value="1"/>
</dbReference>
<dbReference type="InterPro" id="IPR011004">
    <property type="entry name" value="Trimer_LpxA-like_sf"/>
</dbReference>
<dbReference type="CDD" id="cd03358">
    <property type="entry name" value="LbH_WxcM_N_like"/>
    <property type="match status" value="1"/>
</dbReference>
<reference evidence="3 4" key="1">
    <citation type="journal article" date="2019" name="ISME J.">
        <title>Genome analyses of uncultured TG2/ZB3 bacteria in 'Margulisbacteria' specifically attached to ectosymbiotic spirochetes of protists in the termite gut.</title>
        <authorList>
            <person name="Utami Y.D."/>
            <person name="Kuwahara H."/>
            <person name="Igai K."/>
            <person name="Murakami T."/>
            <person name="Sugaya K."/>
            <person name="Morikawa T."/>
            <person name="Nagura Y."/>
            <person name="Yuki M."/>
            <person name="Deevong P."/>
            <person name="Inoue T."/>
            <person name="Kihara K."/>
            <person name="Lo N."/>
            <person name="Yamada A."/>
            <person name="Ohkuma M."/>
            <person name="Hongoh Y."/>
        </authorList>
    </citation>
    <scope>NUCLEOTIDE SEQUENCE [LARGE SCALE GENOMIC DNA]</scope>
    <source>
        <strain evidence="3">NkOx7-01</strain>
    </source>
</reference>
<dbReference type="Proteomes" id="UP000269352">
    <property type="component" value="Unassembled WGS sequence"/>
</dbReference>
<comment type="caution">
    <text evidence="3">The sequence shown here is derived from an EMBL/GenBank/DDBJ whole genome shotgun (WGS) entry which is preliminary data.</text>
</comment>
<dbReference type="PROSITE" id="PS00101">
    <property type="entry name" value="HEXAPEP_TRANSFERASES"/>
    <property type="match status" value="1"/>
</dbReference>
<dbReference type="InterPro" id="IPR001451">
    <property type="entry name" value="Hexapep"/>
</dbReference>
<dbReference type="InterPro" id="IPR050179">
    <property type="entry name" value="Trans_hexapeptide_repeat"/>
</dbReference>
<gene>
    <name evidence="3" type="ORF">NO1_0937</name>
</gene>
<dbReference type="EMBL" id="BGZN01000014">
    <property type="protein sequence ID" value="GBR73589.1"/>
    <property type="molecule type" value="Genomic_DNA"/>
</dbReference>
<dbReference type="GO" id="GO:0016740">
    <property type="term" value="F:transferase activity"/>
    <property type="evidence" value="ECO:0007669"/>
    <property type="project" value="UniProtKB-KW"/>
</dbReference>
<organism evidence="3 4">
    <name type="scientific">Termititenax aidoneus</name>
    <dbReference type="NCBI Taxonomy" id="2218524"/>
    <lineage>
        <taxon>Bacteria</taxon>
        <taxon>Bacillati</taxon>
        <taxon>Candidatus Margulisiibacteriota</taxon>
        <taxon>Candidatus Termititenacia</taxon>
        <taxon>Candidatus Termititenacales</taxon>
        <taxon>Candidatus Termititenacaceae</taxon>
        <taxon>Candidatus Termititenax</taxon>
    </lineage>
</organism>
<dbReference type="SUPFAM" id="SSF51161">
    <property type="entry name" value="Trimeric LpxA-like enzymes"/>
    <property type="match status" value="2"/>
</dbReference>
<keyword evidence="1" id="KW-0808">Transferase</keyword>
<keyword evidence="4" id="KW-1185">Reference proteome</keyword>
<dbReference type="Gene3D" id="2.160.10.10">
    <property type="entry name" value="Hexapeptide repeat proteins"/>
    <property type="match status" value="1"/>
</dbReference>
<evidence type="ECO:0000256" key="2">
    <source>
        <dbReference type="ARBA" id="ARBA00022737"/>
    </source>
</evidence>
<protein>
    <submittedName>
        <fullName evidence="3">Acetyltransferase</fullName>
    </submittedName>
</protein>
<keyword evidence="2" id="KW-0677">Repeat</keyword>
<proteinExistence type="predicted"/>
<evidence type="ECO:0000313" key="3">
    <source>
        <dbReference type="EMBL" id="GBR73589.1"/>
    </source>
</evidence>
<dbReference type="Pfam" id="PF00132">
    <property type="entry name" value="Hexapep"/>
    <property type="match status" value="1"/>
</dbReference>
<accession>A0A388TA75</accession>
<name>A0A388TA75_TERA1</name>
<evidence type="ECO:0000256" key="1">
    <source>
        <dbReference type="ARBA" id="ARBA00022679"/>
    </source>
</evidence>
<dbReference type="PANTHER" id="PTHR43300">
    <property type="entry name" value="ACETYLTRANSFERASE"/>
    <property type="match status" value="1"/>
</dbReference>
<evidence type="ECO:0000313" key="4">
    <source>
        <dbReference type="Proteomes" id="UP000269352"/>
    </source>
</evidence>
<dbReference type="AlphaFoldDB" id="A0A388TA75"/>